<name>A0A8X6NBU1_NEPPI</name>
<dbReference type="Proteomes" id="UP000887013">
    <property type="component" value="Unassembled WGS sequence"/>
</dbReference>
<comment type="caution">
    <text evidence="1">The sequence shown here is derived from an EMBL/GenBank/DDBJ whole genome shotgun (WGS) entry which is preliminary data.</text>
</comment>
<protein>
    <submittedName>
        <fullName evidence="1">Uncharacterized protein</fullName>
    </submittedName>
</protein>
<accession>A0A8X6NBU1</accession>
<reference evidence="1" key="1">
    <citation type="submission" date="2020-08" db="EMBL/GenBank/DDBJ databases">
        <title>Multicomponent nature underlies the extraordinary mechanical properties of spider dragline silk.</title>
        <authorList>
            <person name="Kono N."/>
            <person name="Nakamura H."/>
            <person name="Mori M."/>
            <person name="Yoshida Y."/>
            <person name="Ohtoshi R."/>
            <person name="Malay A.D."/>
            <person name="Moran D.A.P."/>
            <person name="Tomita M."/>
            <person name="Numata K."/>
            <person name="Arakawa K."/>
        </authorList>
    </citation>
    <scope>NUCLEOTIDE SEQUENCE</scope>
</reference>
<keyword evidence="2" id="KW-1185">Reference proteome</keyword>
<evidence type="ECO:0000313" key="1">
    <source>
        <dbReference type="EMBL" id="GFT04555.1"/>
    </source>
</evidence>
<proteinExistence type="predicted"/>
<dbReference type="EMBL" id="BMAW01056158">
    <property type="protein sequence ID" value="GFT04555.1"/>
    <property type="molecule type" value="Genomic_DNA"/>
</dbReference>
<organism evidence="1 2">
    <name type="scientific">Nephila pilipes</name>
    <name type="common">Giant wood spider</name>
    <name type="synonym">Nephila maculata</name>
    <dbReference type="NCBI Taxonomy" id="299642"/>
    <lineage>
        <taxon>Eukaryota</taxon>
        <taxon>Metazoa</taxon>
        <taxon>Ecdysozoa</taxon>
        <taxon>Arthropoda</taxon>
        <taxon>Chelicerata</taxon>
        <taxon>Arachnida</taxon>
        <taxon>Araneae</taxon>
        <taxon>Araneomorphae</taxon>
        <taxon>Entelegynae</taxon>
        <taxon>Araneoidea</taxon>
        <taxon>Nephilidae</taxon>
        <taxon>Nephila</taxon>
    </lineage>
</organism>
<sequence length="133" mass="15018">MLLYILVNHSLQGKEAFVRVYVCLSSFTRPYAIEKATDLEICAMIRFLQAKGEKAGEINQQINEILWFIPLSLRRPLHVTCLIQKVQRLGGSLHYACPGKSRQTRRGCLRPDIAAPSLNLSVLDKIDPAFPSH</sequence>
<dbReference type="AlphaFoldDB" id="A0A8X6NBU1"/>
<evidence type="ECO:0000313" key="2">
    <source>
        <dbReference type="Proteomes" id="UP000887013"/>
    </source>
</evidence>
<gene>
    <name evidence="1" type="ORF">NPIL_423211</name>
</gene>